<evidence type="ECO:0000313" key="11">
    <source>
        <dbReference type="Proteomes" id="UP001479436"/>
    </source>
</evidence>
<dbReference type="Pfam" id="PF00069">
    <property type="entry name" value="Pkinase"/>
    <property type="match status" value="1"/>
</dbReference>
<evidence type="ECO:0000313" key="10">
    <source>
        <dbReference type="EMBL" id="KAK9720633.1"/>
    </source>
</evidence>
<name>A0ABR2W592_9FUNG</name>
<proteinExistence type="inferred from homology"/>
<dbReference type="SUPFAM" id="SSF56112">
    <property type="entry name" value="Protein kinase-like (PK-like)"/>
    <property type="match status" value="1"/>
</dbReference>
<dbReference type="InterPro" id="IPR008271">
    <property type="entry name" value="Ser/Thr_kinase_AS"/>
</dbReference>
<evidence type="ECO:0000256" key="3">
    <source>
        <dbReference type="ARBA" id="ARBA00022777"/>
    </source>
</evidence>
<dbReference type="Proteomes" id="UP001479436">
    <property type="component" value="Unassembled WGS sequence"/>
</dbReference>
<evidence type="ECO:0000256" key="2">
    <source>
        <dbReference type="ARBA" id="ARBA00022741"/>
    </source>
</evidence>
<evidence type="ECO:0000259" key="9">
    <source>
        <dbReference type="PROSITE" id="PS50011"/>
    </source>
</evidence>
<evidence type="ECO:0000256" key="6">
    <source>
        <dbReference type="PROSITE-ProRule" id="PRU10141"/>
    </source>
</evidence>
<dbReference type="EMBL" id="JASJQH010007006">
    <property type="protein sequence ID" value="KAK9720633.1"/>
    <property type="molecule type" value="Genomic_DNA"/>
</dbReference>
<accession>A0ABR2W592</accession>
<evidence type="ECO:0000256" key="1">
    <source>
        <dbReference type="ARBA" id="ARBA00022679"/>
    </source>
</evidence>
<dbReference type="Gene3D" id="1.10.510.10">
    <property type="entry name" value="Transferase(Phosphotransferase) domain 1"/>
    <property type="match status" value="1"/>
</dbReference>
<dbReference type="PROSITE" id="PS00108">
    <property type="entry name" value="PROTEIN_KINASE_ST"/>
    <property type="match status" value="1"/>
</dbReference>
<feature type="region of interest" description="Disordered" evidence="8">
    <location>
        <begin position="1"/>
        <end position="35"/>
    </location>
</feature>
<dbReference type="InterPro" id="IPR000719">
    <property type="entry name" value="Prot_kinase_dom"/>
</dbReference>
<dbReference type="InterPro" id="IPR011009">
    <property type="entry name" value="Kinase-like_dom_sf"/>
</dbReference>
<evidence type="ECO:0000256" key="4">
    <source>
        <dbReference type="ARBA" id="ARBA00022840"/>
    </source>
</evidence>
<feature type="compositionally biased region" description="Polar residues" evidence="8">
    <location>
        <begin position="1"/>
        <end position="10"/>
    </location>
</feature>
<dbReference type="PROSITE" id="PS50011">
    <property type="entry name" value="PROTEIN_KINASE_DOM"/>
    <property type="match status" value="1"/>
</dbReference>
<feature type="binding site" evidence="6">
    <location>
        <position position="108"/>
    </location>
    <ligand>
        <name>ATP</name>
        <dbReference type="ChEBI" id="CHEBI:30616"/>
    </ligand>
</feature>
<gene>
    <name evidence="10" type="primary">MKK1_1</name>
    <name evidence="10" type="ORF">K7432_004009</name>
</gene>
<evidence type="ECO:0000256" key="5">
    <source>
        <dbReference type="ARBA" id="ARBA00038035"/>
    </source>
</evidence>
<keyword evidence="4 6" id="KW-0067">ATP-binding</keyword>
<dbReference type="SMART" id="SM00220">
    <property type="entry name" value="S_TKc"/>
    <property type="match status" value="1"/>
</dbReference>
<comment type="caution">
    <text evidence="10">The sequence shown here is derived from an EMBL/GenBank/DDBJ whole genome shotgun (WGS) entry which is preliminary data.</text>
</comment>
<reference evidence="10 11" key="1">
    <citation type="submission" date="2023-04" db="EMBL/GenBank/DDBJ databases">
        <title>Genome of Basidiobolus ranarum AG-B5.</title>
        <authorList>
            <person name="Stajich J.E."/>
            <person name="Carter-House D."/>
            <person name="Gryganskyi A."/>
        </authorList>
    </citation>
    <scope>NUCLEOTIDE SEQUENCE [LARGE SCALE GENOMIC DNA]</scope>
    <source>
        <strain evidence="10 11">AG-B5</strain>
    </source>
</reference>
<dbReference type="GO" id="GO:0004708">
    <property type="term" value="F:MAP kinase kinase activity"/>
    <property type="evidence" value="ECO:0007669"/>
    <property type="project" value="UniProtKB-EC"/>
</dbReference>
<dbReference type="EC" id="2.7.12.2" evidence="10"/>
<dbReference type="InterPro" id="IPR017441">
    <property type="entry name" value="Protein_kinase_ATP_BS"/>
</dbReference>
<dbReference type="PANTHER" id="PTHR47448:SF5">
    <property type="entry name" value="MITOGEN-ACTIVATED PROTEIN KINASE KINAE MKK2"/>
    <property type="match status" value="1"/>
</dbReference>
<dbReference type="PANTHER" id="PTHR47448">
    <property type="entry name" value="DUAL SPECIFICITY MITOGEN-ACTIVATED PROTEIN KINASE KINASE DSOR1-LIKE PROTEIN"/>
    <property type="match status" value="1"/>
</dbReference>
<keyword evidence="11" id="KW-1185">Reference proteome</keyword>
<feature type="domain" description="Protein kinase" evidence="9">
    <location>
        <begin position="79"/>
        <end position="341"/>
    </location>
</feature>
<evidence type="ECO:0000256" key="8">
    <source>
        <dbReference type="SAM" id="MobiDB-lite"/>
    </source>
</evidence>
<sequence length="360" mass="39577">MASLNRSNATMFRKKNRNPTGLKISPISVGTTEQQSPSVASYATNTIALKSAVDLSNAHSNGENSDPTAEFLDVNSSNIVEIKKLGEGAGGSVFLVRHEPTGMIMARKTVPADPDPNMQRQIIRELSFLRTCKSPYIVSFFGAYLDEEDTSISICMEYCHGLSFDAIFRRATEKGGRIGEGVLGKIAVAVLNGLVYLHSRHIIHRDVKPSNILLTSDGNIKLCDFGVSGELIDSIAATFVGTSYYMAPERIQGARYAVQSDVWSLGLSIIEIANSRFPFPPPGHPPLAIFELLDYIVRSPVPELRVEDGWSPEISNFIAKCLIKDPSQRPTPRQLLDDPFVVRYAETSVDLARFGREVWA</sequence>
<dbReference type="Gene3D" id="3.30.200.20">
    <property type="entry name" value="Phosphorylase Kinase, domain 1"/>
    <property type="match status" value="1"/>
</dbReference>
<protein>
    <submittedName>
        <fullName evidence="10">Protein kinase C signaling pathway involved MAPKK protein</fullName>
        <ecNumber evidence="10">2.7.12.2</ecNumber>
    </submittedName>
</protein>
<dbReference type="InterPro" id="IPR050915">
    <property type="entry name" value="MAP_kinase_kinase"/>
</dbReference>
<keyword evidence="1 10" id="KW-0808">Transferase</keyword>
<keyword evidence="3 10" id="KW-0418">Kinase</keyword>
<comment type="similarity">
    <text evidence="5">Belongs to the protein kinase superfamily. STE Ser/Thr protein kinase family. MAP kinase kinase subfamily.</text>
</comment>
<organism evidence="10 11">
    <name type="scientific">Basidiobolus ranarum</name>
    <dbReference type="NCBI Taxonomy" id="34480"/>
    <lineage>
        <taxon>Eukaryota</taxon>
        <taxon>Fungi</taxon>
        <taxon>Fungi incertae sedis</taxon>
        <taxon>Zoopagomycota</taxon>
        <taxon>Entomophthoromycotina</taxon>
        <taxon>Basidiobolomycetes</taxon>
        <taxon>Basidiobolales</taxon>
        <taxon>Basidiobolaceae</taxon>
        <taxon>Basidiobolus</taxon>
    </lineage>
</organism>
<evidence type="ECO:0000256" key="7">
    <source>
        <dbReference type="RuleBase" id="RU000304"/>
    </source>
</evidence>
<keyword evidence="2 6" id="KW-0547">Nucleotide-binding</keyword>
<dbReference type="PROSITE" id="PS00107">
    <property type="entry name" value="PROTEIN_KINASE_ATP"/>
    <property type="match status" value="1"/>
</dbReference>
<keyword evidence="7" id="KW-0723">Serine/threonine-protein kinase</keyword>